<evidence type="ECO:0008006" key="3">
    <source>
        <dbReference type="Google" id="ProtNLM"/>
    </source>
</evidence>
<evidence type="ECO:0000313" key="2">
    <source>
        <dbReference type="Proteomes" id="UP001501521"/>
    </source>
</evidence>
<dbReference type="Proteomes" id="UP001501521">
    <property type="component" value="Unassembled WGS sequence"/>
</dbReference>
<keyword evidence="2" id="KW-1185">Reference proteome</keyword>
<comment type="caution">
    <text evidence="1">The sequence shown here is derived from an EMBL/GenBank/DDBJ whole genome shotgun (WGS) entry which is preliminary data.</text>
</comment>
<protein>
    <recommendedName>
        <fullName evidence="3">DUF4439 domain-containing protein</fullName>
    </recommendedName>
</protein>
<proteinExistence type="predicted"/>
<evidence type="ECO:0000313" key="1">
    <source>
        <dbReference type="EMBL" id="GAA4904899.1"/>
    </source>
</evidence>
<dbReference type="EMBL" id="BAABLV010000036">
    <property type="protein sequence ID" value="GAA4904899.1"/>
    <property type="molecule type" value="Genomic_DNA"/>
</dbReference>
<name>A0ABP9FJ24_9ACTN</name>
<organism evidence="1 2">
    <name type="scientific">Tessaracoccus lubricantis</name>
    <dbReference type="NCBI Taxonomy" id="545543"/>
    <lineage>
        <taxon>Bacteria</taxon>
        <taxon>Bacillati</taxon>
        <taxon>Actinomycetota</taxon>
        <taxon>Actinomycetes</taxon>
        <taxon>Propionibacteriales</taxon>
        <taxon>Propionibacteriaceae</taxon>
        <taxon>Tessaracoccus</taxon>
    </lineage>
</organism>
<gene>
    <name evidence="1" type="ORF">GCM10025789_25160</name>
</gene>
<dbReference type="RefSeq" id="WP_345583371.1">
    <property type="nucleotide sequence ID" value="NZ_BAABLV010000036.1"/>
</dbReference>
<accession>A0ABP9FJ24</accession>
<sequence>MTTHDDGARTQAAGRLTGWLAGLLRPAAPVAGSAATPSAKVAAVAAEHHGLAGDLLYRIENSALFDDAAPLTREFQLALMRWEDARDAGDEETVHRAAAEVELSFRTAKSNAETLGLTHLPVVARAKARKALDRARLAMRATSAEEREAALAHVAALLDALELYYLPAPADVPRMFTGS</sequence>
<reference evidence="2" key="1">
    <citation type="journal article" date="2019" name="Int. J. Syst. Evol. Microbiol.">
        <title>The Global Catalogue of Microorganisms (GCM) 10K type strain sequencing project: providing services to taxonomists for standard genome sequencing and annotation.</title>
        <authorList>
            <consortium name="The Broad Institute Genomics Platform"/>
            <consortium name="The Broad Institute Genome Sequencing Center for Infectious Disease"/>
            <person name="Wu L."/>
            <person name="Ma J."/>
        </authorList>
    </citation>
    <scope>NUCLEOTIDE SEQUENCE [LARGE SCALE GENOMIC DNA]</scope>
    <source>
        <strain evidence="2">JCM 19125</strain>
    </source>
</reference>